<dbReference type="CDD" id="cd12148">
    <property type="entry name" value="fungal_TF_MHR"/>
    <property type="match status" value="1"/>
</dbReference>
<reference evidence="8 9" key="1">
    <citation type="submission" date="2023-08" db="EMBL/GenBank/DDBJ databases">
        <title>Black Yeasts Isolated from many extreme environments.</title>
        <authorList>
            <person name="Coleine C."/>
            <person name="Stajich J.E."/>
            <person name="Selbmann L."/>
        </authorList>
    </citation>
    <scope>NUCLEOTIDE SEQUENCE [LARGE SCALE GENOMIC DNA]</scope>
    <source>
        <strain evidence="8 9">CCFEE 5792</strain>
    </source>
</reference>
<dbReference type="InterPro" id="IPR036864">
    <property type="entry name" value="Zn2-C6_fun-type_DNA-bd_sf"/>
</dbReference>
<proteinExistence type="predicted"/>
<feature type="compositionally biased region" description="Low complexity" evidence="6">
    <location>
        <begin position="191"/>
        <end position="203"/>
    </location>
</feature>
<dbReference type="InterPro" id="IPR001138">
    <property type="entry name" value="Zn2Cys6_DnaBD"/>
</dbReference>
<accession>A0AAV9N567</accession>
<dbReference type="GeneID" id="89972199"/>
<dbReference type="InterPro" id="IPR050987">
    <property type="entry name" value="AtrR-like"/>
</dbReference>
<dbReference type="EMBL" id="JAVRRD010000018">
    <property type="protein sequence ID" value="KAK5049901.1"/>
    <property type="molecule type" value="Genomic_DNA"/>
</dbReference>
<dbReference type="Pfam" id="PF04082">
    <property type="entry name" value="Fungal_trans"/>
    <property type="match status" value="1"/>
</dbReference>
<dbReference type="GO" id="GO:0003677">
    <property type="term" value="F:DNA binding"/>
    <property type="evidence" value="ECO:0007669"/>
    <property type="project" value="UniProtKB-KW"/>
</dbReference>
<keyword evidence="9" id="KW-1185">Reference proteome</keyword>
<comment type="caution">
    <text evidence="8">The sequence shown here is derived from an EMBL/GenBank/DDBJ whole genome shotgun (WGS) entry which is preliminary data.</text>
</comment>
<dbReference type="PROSITE" id="PS00463">
    <property type="entry name" value="ZN2_CY6_FUNGAL_1"/>
    <property type="match status" value="1"/>
</dbReference>
<keyword evidence="4" id="KW-0804">Transcription</keyword>
<sequence>MPAEKRALVPAASEPSKKRAPYIPRACETCRRRKVRCDGRKPCEYCIGRSFECQYTPNIEDSRNPSQGLSINVQNNAKGAGWAQSSEPQLNGLDEIVATMQGQLNALLAHVKMSDERTTQNIHDTASNVDGQRRPLETKPNSGEAVALHFVEPAKRTSPSLPRRPTNSFCGPTSPEYSLNAAQRRMQSDRASGPGSASAISPSVDTDHSDDGNDQPYSPETDYALPFHQPNKQVLHSNLLEFRNSFPKDEAVRVLLIYHSMMGELHPICDIKRMVQQVDACYTRPISELGLPGPQGPGITENDLLIINLALTIALCTETGPLSETGRSIYESCREIIQTRLASLTTDIKHVYVVFLVSLRHFFMGRIRLAWRTCGQAGRMAMELGLHSREMSQQCLENDEQRAAVVDLSCSLVVLDRQLSASAGLPNTFQNTDFDLAIGSSAKTPYLKHMMDFTLMSHKFNEPISRVATGGCYTDDDSFEVTNFLLEQWRKRATENWDFTRLSDWETQPSKIPPAWVVILYLRANAVRGILLRPFFLSDPANPASKRQIKPALDIITDSINVLTVLDKTTNVYRIQHPSLQHILAGSCALLFLVLSYIAQNHASPPMDLPIDFSSTVNRNFWMALDLSRSYNDASLTSRKLFRRLNAIKDTLLRAGYLSPHYNLSHFPQSAPTSSSSEIPTRGQLRITQDPQLGKQQVPSLNESAESMPVTELTFFPGATNPMLGPNPFLFDFNMNLEYFDWLDHEWPSDDLTNSLPGNTFGSF</sequence>
<dbReference type="SMART" id="SM00066">
    <property type="entry name" value="GAL4"/>
    <property type="match status" value="1"/>
</dbReference>
<dbReference type="PANTHER" id="PTHR46910">
    <property type="entry name" value="TRANSCRIPTION FACTOR PDR1"/>
    <property type="match status" value="1"/>
</dbReference>
<evidence type="ECO:0000256" key="6">
    <source>
        <dbReference type="SAM" id="MobiDB-lite"/>
    </source>
</evidence>
<evidence type="ECO:0000313" key="9">
    <source>
        <dbReference type="Proteomes" id="UP001358417"/>
    </source>
</evidence>
<dbReference type="SUPFAM" id="SSF57701">
    <property type="entry name" value="Zn2/Cys6 DNA-binding domain"/>
    <property type="match status" value="1"/>
</dbReference>
<dbReference type="AlphaFoldDB" id="A0AAV9N567"/>
<keyword evidence="5" id="KW-0539">Nucleus</keyword>
<evidence type="ECO:0000256" key="3">
    <source>
        <dbReference type="ARBA" id="ARBA00023125"/>
    </source>
</evidence>
<feature type="compositionally biased region" description="Polar residues" evidence="6">
    <location>
        <begin position="157"/>
        <end position="181"/>
    </location>
</feature>
<protein>
    <recommendedName>
        <fullName evidence="7">Zn(2)-C6 fungal-type domain-containing protein</fullName>
    </recommendedName>
</protein>
<dbReference type="Gene3D" id="4.10.240.10">
    <property type="entry name" value="Zn(2)-C6 fungal-type DNA-binding domain"/>
    <property type="match status" value="1"/>
</dbReference>
<dbReference type="PROSITE" id="PS50048">
    <property type="entry name" value="ZN2_CY6_FUNGAL_2"/>
    <property type="match status" value="1"/>
</dbReference>
<evidence type="ECO:0000256" key="2">
    <source>
        <dbReference type="ARBA" id="ARBA00023015"/>
    </source>
</evidence>
<evidence type="ECO:0000313" key="8">
    <source>
        <dbReference type="EMBL" id="KAK5049901.1"/>
    </source>
</evidence>
<feature type="region of interest" description="Disordered" evidence="6">
    <location>
        <begin position="124"/>
        <end position="225"/>
    </location>
</feature>
<name>A0AAV9N567_9EURO</name>
<dbReference type="CDD" id="cd00067">
    <property type="entry name" value="GAL4"/>
    <property type="match status" value="1"/>
</dbReference>
<dbReference type="Pfam" id="PF00172">
    <property type="entry name" value="Zn_clus"/>
    <property type="match status" value="1"/>
</dbReference>
<evidence type="ECO:0000256" key="4">
    <source>
        <dbReference type="ARBA" id="ARBA00023163"/>
    </source>
</evidence>
<evidence type="ECO:0000256" key="1">
    <source>
        <dbReference type="ARBA" id="ARBA00022723"/>
    </source>
</evidence>
<evidence type="ECO:0000256" key="5">
    <source>
        <dbReference type="ARBA" id="ARBA00023242"/>
    </source>
</evidence>
<gene>
    <name evidence="8" type="ORF">LTR84_004020</name>
</gene>
<evidence type="ECO:0000259" key="7">
    <source>
        <dbReference type="PROSITE" id="PS50048"/>
    </source>
</evidence>
<dbReference type="PANTHER" id="PTHR46910:SF13">
    <property type="entry name" value="SPECIFIC TRANSCRIPTION FACTOR, PUTATIVE (AFU_ORTHOLOGUE AFUA_4G06190)-RELATED"/>
    <property type="match status" value="1"/>
</dbReference>
<dbReference type="InterPro" id="IPR007219">
    <property type="entry name" value="XnlR_reg_dom"/>
</dbReference>
<keyword evidence="3" id="KW-0238">DNA-binding</keyword>
<dbReference type="SMART" id="SM00906">
    <property type="entry name" value="Fungal_trans"/>
    <property type="match status" value="1"/>
</dbReference>
<dbReference type="Proteomes" id="UP001358417">
    <property type="component" value="Unassembled WGS sequence"/>
</dbReference>
<feature type="domain" description="Zn(2)-C6 fungal-type" evidence="7">
    <location>
        <begin position="26"/>
        <end position="55"/>
    </location>
</feature>
<dbReference type="RefSeq" id="XP_064704711.1">
    <property type="nucleotide sequence ID" value="XM_064847599.1"/>
</dbReference>
<keyword evidence="1" id="KW-0479">Metal-binding</keyword>
<dbReference type="GO" id="GO:0008270">
    <property type="term" value="F:zinc ion binding"/>
    <property type="evidence" value="ECO:0007669"/>
    <property type="project" value="InterPro"/>
</dbReference>
<organism evidence="8 9">
    <name type="scientific">Exophiala bonariae</name>
    <dbReference type="NCBI Taxonomy" id="1690606"/>
    <lineage>
        <taxon>Eukaryota</taxon>
        <taxon>Fungi</taxon>
        <taxon>Dikarya</taxon>
        <taxon>Ascomycota</taxon>
        <taxon>Pezizomycotina</taxon>
        <taxon>Eurotiomycetes</taxon>
        <taxon>Chaetothyriomycetidae</taxon>
        <taxon>Chaetothyriales</taxon>
        <taxon>Herpotrichiellaceae</taxon>
        <taxon>Exophiala</taxon>
    </lineage>
</organism>
<dbReference type="GO" id="GO:0006351">
    <property type="term" value="P:DNA-templated transcription"/>
    <property type="evidence" value="ECO:0007669"/>
    <property type="project" value="InterPro"/>
</dbReference>
<dbReference type="GO" id="GO:0000981">
    <property type="term" value="F:DNA-binding transcription factor activity, RNA polymerase II-specific"/>
    <property type="evidence" value="ECO:0007669"/>
    <property type="project" value="InterPro"/>
</dbReference>
<keyword evidence="2" id="KW-0805">Transcription regulation</keyword>